<comment type="caution">
    <text evidence="2">The sequence shown here is derived from an EMBL/GenBank/DDBJ whole genome shotgun (WGS) entry which is preliminary data.</text>
</comment>
<feature type="chain" id="PRO_5014904946" evidence="1">
    <location>
        <begin position="22"/>
        <end position="197"/>
    </location>
</feature>
<evidence type="ECO:0000313" key="3">
    <source>
        <dbReference type="Proteomes" id="UP000235392"/>
    </source>
</evidence>
<gene>
    <name evidence="2" type="ORF">PCASD_11456</name>
</gene>
<dbReference type="EMBL" id="PGCI01000057">
    <property type="protein sequence ID" value="PLW44527.1"/>
    <property type="molecule type" value="Genomic_DNA"/>
</dbReference>
<name>A0A2N5V3K8_9BASI</name>
<organism evidence="2 3">
    <name type="scientific">Puccinia coronata f. sp. avenae</name>
    <dbReference type="NCBI Taxonomy" id="200324"/>
    <lineage>
        <taxon>Eukaryota</taxon>
        <taxon>Fungi</taxon>
        <taxon>Dikarya</taxon>
        <taxon>Basidiomycota</taxon>
        <taxon>Pucciniomycotina</taxon>
        <taxon>Pucciniomycetes</taxon>
        <taxon>Pucciniales</taxon>
        <taxon>Pucciniaceae</taxon>
        <taxon>Puccinia</taxon>
    </lineage>
</organism>
<reference evidence="2 3" key="1">
    <citation type="submission" date="2017-11" db="EMBL/GenBank/DDBJ databases">
        <title>De novo assembly and phasing of dikaryotic genomes from two isolates of Puccinia coronata f. sp. avenae, the causal agent of oat crown rust.</title>
        <authorList>
            <person name="Miller M.E."/>
            <person name="Zhang Y."/>
            <person name="Omidvar V."/>
            <person name="Sperschneider J."/>
            <person name="Schwessinger B."/>
            <person name="Raley C."/>
            <person name="Palmer J.M."/>
            <person name="Garnica D."/>
            <person name="Upadhyaya N."/>
            <person name="Rathjen J."/>
            <person name="Taylor J.M."/>
            <person name="Park R.F."/>
            <person name="Dodds P.N."/>
            <person name="Hirsch C.D."/>
            <person name="Kianian S.F."/>
            <person name="Figueroa M."/>
        </authorList>
    </citation>
    <scope>NUCLEOTIDE SEQUENCE [LARGE SCALE GENOMIC DNA]</scope>
    <source>
        <strain evidence="2">12SD80</strain>
    </source>
</reference>
<keyword evidence="1" id="KW-0732">Signal</keyword>
<evidence type="ECO:0000256" key="1">
    <source>
        <dbReference type="SAM" id="SignalP"/>
    </source>
</evidence>
<sequence length="197" mass="20439">RLVGLSTLSPILLPATTFALAVPNSLLVSSSLRLVAPAPPLFCFGGSSSPSIQHHCFVHLPLLSPTSLTPFAVASPTTLSCVASVISIADCSTNSSPLHPIAPDCSSASQIVLKSQQAPSEVSSTSRSMGFRKIPSSSFASGHPDQPNPFAHVLSAETGKDHQFVVFTLFIISSSLPSLCPFSQDHAPSLSIYLGGT</sequence>
<feature type="signal peptide" evidence="1">
    <location>
        <begin position="1"/>
        <end position="21"/>
    </location>
</feature>
<protein>
    <submittedName>
        <fullName evidence="2">Uncharacterized protein</fullName>
    </submittedName>
</protein>
<dbReference type="AlphaFoldDB" id="A0A2N5V3K8"/>
<accession>A0A2N5V3K8</accession>
<dbReference type="Proteomes" id="UP000235392">
    <property type="component" value="Unassembled WGS sequence"/>
</dbReference>
<proteinExistence type="predicted"/>
<feature type="non-terminal residue" evidence="2">
    <location>
        <position position="1"/>
    </location>
</feature>
<evidence type="ECO:0000313" key="2">
    <source>
        <dbReference type="EMBL" id="PLW44527.1"/>
    </source>
</evidence>